<dbReference type="Pfam" id="PF03372">
    <property type="entry name" value="Exo_endo_phos"/>
    <property type="match status" value="1"/>
</dbReference>
<keyword evidence="2" id="KW-0255">Endonuclease</keyword>
<dbReference type="GO" id="GO:0004527">
    <property type="term" value="F:exonuclease activity"/>
    <property type="evidence" value="ECO:0007669"/>
    <property type="project" value="UniProtKB-KW"/>
</dbReference>
<dbReference type="Gene3D" id="3.60.10.10">
    <property type="entry name" value="Endonuclease/exonuclease/phosphatase"/>
    <property type="match status" value="1"/>
</dbReference>
<keyword evidence="2" id="KW-0378">Hydrolase</keyword>
<name>A0A4Q2REK9_9HYPH</name>
<feature type="domain" description="Endonuclease/exonuclease/phosphatase" evidence="1">
    <location>
        <begin position="68"/>
        <end position="331"/>
    </location>
</feature>
<organism evidence="2 3">
    <name type="scientific">Lichenibacterium ramalinae</name>
    <dbReference type="NCBI Taxonomy" id="2316527"/>
    <lineage>
        <taxon>Bacteria</taxon>
        <taxon>Pseudomonadati</taxon>
        <taxon>Pseudomonadota</taxon>
        <taxon>Alphaproteobacteria</taxon>
        <taxon>Hyphomicrobiales</taxon>
        <taxon>Lichenihabitantaceae</taxon>
        <taxon>Lichenibacterium</taxon>
    </lineage>
</organism>
<dbReference type="GO" id="GO:0004519">
    <property type="term" value="F:endonuclease activity"/>
    <property type="evidence" value="ECO:0007669"/>
    <property type="project" value="UniProtKB-KW"/>
</dbReference>
<dbReference type="InterPro" id="IPR005135">
    <property type="entry name" value="Endo/exonuclease/phosphatase"/>
</dbReference>
<keyword evidence="2" id="KW-0269">Exonuclease</keyword>
<proteinExistence type="predicted"/>
<dbReference type="InterPro" id="IPR036691">
    <property type="entry name" value="Endo/exonu/phosph_ase_sf"/>
</dbReference>
<keyword evidence="2" id="KW-0540">Nuclease</keyword>
<sequence length="339" mass="36457">MTRPILRDTVPHLPLPDAALVAEALEGEGTRDRHDALAARMPALRLVEARQPPGPDGPPPAALRVAAWNLERCTAVEASAALLRRVGAEVALLSEMDLGMARSDNRHTTRDLAAALGAGHAFGVEFVELGHGLGRELERFAGQANRGPLHGNALVSRRPFRDAVVVPLDDGGAWFDLDWHHRRIGGRMAIGATVDLASGPVLVVSLHLENRSTPDERRRAVERLLAALPPGAPAVLAGDLNVAALPKGAERAASDWFARPDAHEPLFAAMRDAGFDWLRCNTPDQTRRAIPDGRPAPWVQRIDWFFTRGVAASNPRTWAAVGEDGAALSDHELITVDIG</sequence>
<reference evidence="2 3" key="1">
    <citation type="submission" date="2018-09" db="EMBL/GenBank/DDBJ databases">
        <authorList>
            <person name="Grouzdev D.S."/>
            <person name="Krutkina M.S."/>
        </authorList>
    </citation>
    <scope>NUCLEOTIDE SEQUENCE [LARGE SCALE GENOMIC DNA]</scope>
    <source>
        <strain evidence="2 3">RmlP001</strain>
    </source>
</reference>
<evidence type="ECO:0000313" key="3">
    <source>
        <dbReference type="Proteomes" id="UP000289411"/>
    </source>
</evidence>
<reference evidence="2 3" key="2">
    <citation type="submission" date="2019-02" db="EMBL/GenBank/DDBJ databases">
        <title>'Lichenibacterium ramalinii' gen. nov. sp. nov., 'Lichenibacterium minor' gen. nov. sp. nov.</title>
        <authorList>
            <person name="Pankratov T."/>
        </authorList>
    </citation>
    <scope>NUCLEOTIDE SEQUENCE [LARGE SCALE GENOMIC DNA]</scope>
    <source>
        <strain evidence="2 3">RmlP001</strain>
    </source>
</reference>
<keyword evidence="3" id="KW-1185">Reference proteome</keyword>
<accession>A0A4Q2REK9</accession>
<evidence type="ECO:0000313" key="2">
    <source>
        <dbReference type="EMBL" id="RYB04685.1"/>
    </source>
</evidence>
<dbReference type="EMBL" id="QYBC01000009">
    <property type="protein sequence ID" value="RYB04685.1"/>
    <property type="molecule type" value="Genomic_DNA"/>
</dbReference>
<evidence type="ECO:0000259" key="1">
    <source>
        <dbReference type="Pfam" id="PF03372"/>
    </source>
</evidence>
<dbReference type="OrthoDB" id="8047712at2"/>
<protein>
    <submittedName>
        <fullName evidence="2">Endonuclease/exonuclease/phosphatase family protein</fullName>
    </submittedName>
</protein>
<comment type="caution">
    <text evidence="2">The sequence shown here is derived from an EMBL/GenBank/DDBJ whole genome shotgun (WGS) entry which is preliminary data.</text>
</comment>
<dbReference type="AlphaFoldDB" id="A0A4Q2REK9"/>
<dbReference type="Proteomes" id="UP000289411">
    <property type="component" value="Unassembled WGS sequence"/>
</dbReference>
<dbReference type="SUPFAM" id="SSF56219">
    <property type="entry name" value="DNase I-like"/>
    <property type="match status" value="1"/>
</dbReference>
<gene>
    <name evidence="2" type="ORF">D3272_12125</name>
</gene>